<proteinExistence type="predicted"/>
<sequence length="35" mass="4008">MNFSGNRLNRVSTDVDKIPKIKHKLKITHFALDAV</sequence>
<reference evidence="1 2" key="1">
    <citation type="submission" date="2012-06" db="EMBL/GenBank/DDBJ databases">
        <title>Complete sequence of Thiocystis violascens DSM 198.</title>
        <authorList>
            <consortium name="US DOE Joint Genome Institute"/>
            <person name="Lucas S."/>
            <person name="Han J."/>
            <person name="Lapidus A."/>
            <person name="Cheng J.-F."/>
            <person name="Goodwin L."/>
            <person name="Pitluck S."/>
            <person name="Peters L."/>
            <person name="Ovchinnikova G."/>
            <person name="Teshima H."/>
            <person name="Detter J.C."/>
            <person name="Han C."/>
            <person name="Tapia R."/>
            <person name="Land M."/>
            <person name="Hauser L."/>
            <person name="Kyrpides N."/>
            <person name="Ivanova N."/>
            <person name="Pagani I."/>
            <person name="Vogl K."/>
            <person name="Liu Z."/>
            <person name="Frigaard N.-U."/>
            <person name="Bryant D."/>
            <person name="Woyke T."/>
        </authorList>
    </citation>
    <scope>NUCLEOTIDE SEQUENCE [LARGE SCALE GENOMIC DNA]</scope>
    <source>
        <strain evidence="2">ATCC 17096 / DSM 198 / 6111</strain>
    </source>
</reference>
<dbReference type="KEGG" id="tvi:Thivi_0394"/>
<dbReference type="STRING" id="765911.Thivi_0394"/>
<evidence type="ECO:0000313" key="1">
    <source>
        <dbReference type="EMBL" id="AFL72463.1"/>
    </source>
</evidence>
<organism evidence="1 2">
    <name type="scientific">Thiocystis violascens (strain ATCC 17096 / DSM 198 / 6111)</name>
    <name type="common">Chromatium violascens</name>
    <dbReference type="NCBI Taxonomy" id="765911"/>
    <lineage>
        <taxon>Bacteria</taxon>
        <taxon>Pseudomonadati</taxon>
        <taxon>Pseudomonadota</taxon>
        <taxon>Gammaproteobacteria</taxon>
        <taxon>Chromatiales</taxon>
        <taxon>Chromatiaceae</taxon>
        <taxon>Thiocystis</taxon>
    </lineage>
</organism>
<dbReference type="HOGENOM" id="CLU_3367935_0_0_6"/>
<evidence type="ECO:0000313" key="2">
    <source>
        <dbReference type="Proteomes" id="UP000006062"/>
    </source>
</evidence>
<name>I3Y645_THIV6</name>
<gene>
    <name evidence="1" type="ordered locus">Thivi_0394</name>
</gene>
<keyword evidence="2" id="KW-1185">Reference proteome</keyword>
<dbReference type="AlphaFoldDB" id="I3Y645"/>
<protein>
    <submittedName>
        <fullName evidence="1">Uncharacterized protein</fullName>
    </submittedName>
</protein>
<accession>I3Y645</accession>
<dbReference type="Proteomes" id="UP000006062">
    <property type="component" value="Chromosome"/>
</dbReference>
<dbReference type="EMBL" id="CP003154">
    <property type="protein sequence ID" value="AFL72463.1"/>
    <property type="molecule type" value="Genomic_DNA"/>
</dbReference>